<evidence type="ECO:0000256" key="10">
    <source>
        <dbReference type="ARBA" id="ARBA00048898"/>
    </source>
</evidence>
<feature type="domain" description="DhaK" evidence="14">
    <location>
        <begin position="9"/>
        <end position="347"/>
    </location>
</feature>
<dbReference type="Pfam" id="PF02733">
    <property type="entry name" value="Dak1"/>
    <property type="match status" value="1"/>
</dbReference>
<keyword evidence="6 15" id="KW-0418">Kinase</keyword>
<dbReference type="EMBL" id="KK088428">
    <property type="protein sequence ID" value="EYE94126.1"/>
    <property type="molecule type" value="Genomic_DNA"/>
</dbReference>
<evidence type="ECO:0000256" key="4">
    <source>
        <dbReference type="ARBA" id="ARBA00022679"/>
    </source>
</evidence>
<dbReference type="RefSeq" id="XP_040637814.1">
    <property type="nucleotide sequence ID" value="XM_040780256.1"/>
</dbReference>
<dbReference type="GO" id="GO:0019588">
    <property type="term" value="P:anaerobic glycerol catabolic process"/>
    <property type="evidence" value="ECO:0007669"/>
    <property type="project" value="UniProtKB-UniPathway"/>
</dbReference>
<comment type="function">
    <text evidence="1">Catalyzes both the phosphorylation of dihydroxyacetone and of glyceraldehyde.</text>
</comment>
<dbReference type="STRING" id="1388766.A0A017SBF4"/>
<dbReference type="GeneID" id="63695380"/>
<dbReference type="SMART" id="SM01120">
    <property type="entry name" value="Dak2"/>
    <property type="match status" value="1"/>
</dbReference>
<evidence type="ECO:0000256" key="1">
    <source>
        <dbReference type="ARBA" id="ARBA00003264"/>
    </source>
</evidence>
<dbReference type="Pfam" id="PF02734">
    <property type="entry name" value="Dak2"/>
    <property type="match status" value="1"/>
</dbReference>
<gene>
    <name evidence="15" type="ORF">EURHEDRAFT_403827</name>
</gene>
<dbReference type="GO" id="GO:0005524">
    <property type="term" value="F:ATP binding"/>
    <property type="evidence" value="ECO:0007669"/>
    <property type="project" value="UniProtKB-KW"/>
</dbReference>
<dbReference type="InterPro" id="IPR004006">
    <property type="entry name" value="DhaK_dom"/>
</dbReference>
<dbReference type="PROSITE" id="PS51480">
    <property type="entry name" value="DHAL"/>
    <property type="match status" value="1"/>
</dbReference>
<evidence type="ECO:0000259" key="13">
    <source>
        <dbReference type="PROSITE" id="PS51480"/>
    </source>
</evidence>
<feature type="domain" description="DhaL" evidence="13">
    <location>
        <begin position="384"/>
        <end position="587"/>
    </location>
</feature>
<name>A0A017SBF4_ASPRC</name>
<feature type="binding site" evidence="12">
    <location>
        <position position="113"/>
    </location>
    <ligand>
        <name>substrate</name>
    </ligand>
</feature>
<evidence type="ECO:0000256" key="9">
    <source>
        <dbReference type="ARBA" id="ARBA00047974"/>
    </source>
</evidence>
<comment type="similarity">
    <text evidence="3">Belongs to the dihydroxyacetone kinase (DAK) family.</text>
</comment>
<comment type="catalytic activity">
    <reaction evidence="9">
        <text>D-glyceraldehyde + ATP = D-glyceraldehyde 3-phosphate + ADP + H(+)</text>
        <dbReference type="Rhea" id="RHEA:13941"/>
        <dbReference type="ChEBI" id="CHEBI:15378"/>
        <dbReference type="ChEBI" id="CHEBI:17378"/>
        <dbReference type="ChEBI" id="CHEBI:30616"/>
        <dbReference type="ChEBI" id="CHEBI:59776"/>
        <dbReference type="ChEBI" id="CHEBI:456216"/>
        <dbReference type="EC" id="2.7.1.28"/>
    </reaction>
</comment>
<evidence type="ECO:0000256" key="6">
    <source>
        <dbReference type="ARBA" id="ARBA00022777"/>
    </source>
</evidence>
<dbReference type="AlphaFoldDB" id="A0A017SBF4"/>
<evidence type="ECO:0000256" key="5">
    <source>
        <dbReference type="ARBA" id="ARBA00022741"/>
    </source>
</evidence>
<dbReference type="GO" id="GO:0050354">
    <property type="term" value="F:triokinase activity"/>
    <property type="evidence" value="ECO:0007669"/>
    <property type="project" value="UniProtKB-EC"/>
</dbReference>
<evidence type="ECO:0000256" key="12">
    <source>
        <dbReference type="PIRSR" id="PIRSR612734-2"/>
    </source>
</evidence>
<dbReference type="Gene3D" id="3.30.1180.20">
    <property type="entry name" value="Dihydroxyacetone kinase, domain 2"/>
    <property type="match status" value="1"/>
</dbReference>
<dbReference type="Gene3D" id="1.25.40.340">
    <property type="match status" value="1"/>
</dbReference>
<dbReference type="SUPFAM" id="SSF82549">
    <property type="entry name" value="DAK1/DegV-like"/>
    <property type="match status" value="1"/>
</dbReference>
<protein>
    <submittedName>
        <fullName evidence="15">Dihydroxyacetone kinase</fullName>
    </submittedName>
</protein>
<dbReference type="SUPFAM" id="SSF101473">
    <property type="entry name" value="DhaL-like"/>
    <property type="match status" value="1"/>
</dbReference>
<dbReference type="InterPro" id="IPR050861">
    <property type="entry name" value="Dihydroxyacetone_Kinase"/>
</dbReference>
<dbReference type="OrthoDB" id="1724672at2759"/>
<proteinExistence type="inferred from homology"/>
<dbReference type="UniPathway" id="UPA00617">
    <property type="reaction ID" value="UER00669"/>
</dbReference>
<accession>A0A017SBF4</accession>
<evidence type="ECO:0000256" key="3">
    <source>
        <dbReference type="ARBA" id="ARBA00008757"/>
    </source>
</evidence>
<dbReference type="PANTHER" id="PTHR28629">
    <property type="entry name" value="TRIOKINASE/FMN CYCLASE"/>
    <property type="match status" value="1"/>
</dbReference>
<dbReference type="InterPro" id="IPR036117">
    <property type="entry name" value="DhaL_dom_sf"/>
</dbReference>
<keyword evidence="5" id="KW-0547">Nucleotide-binding</keyword>
<dbReference type="FunFam" id="1.25.40.340:FF:000001">
    <property type="entry name" value="Dihydroxyacetone kinase 1"/>
    <property type="match status" value="1"/>
</dbReference>
<reference evidence="16" key="1">
    <citation type="journal article" date="2014" name="Nat. Commun.">
        <title>Genomic adaptations of the halophilic Dead Sea filamentous fungus Eurotium rubrum.</title>
        <authorList>
            <person name="Kis-Papo T."/>
            <person name="Weig A.R."/>
            <person name="Riley R."/>
            <person name="Persoh D."/>
            <person name="Salamov A."/>
            <person name="Sun H."/>
            <person name="Lipzen A."/>
            <person name="Wasser S.P."/>
            <person name="Rambold G."/>
            <person name="Grigoriev I.V."/>
            <person name="Nevo E."/>
        </authorList>
    </citation>
    <scope>NUCLEOTIDE SEQUENCE [LARGE SCALE GENOMIC DNA]</scope>
    <source>
        <strain evidence="16">CBS 135680</strain>
    </source>
</reference>
<keyword evidence="7" id="KW-0319">Glycerol metabolism</keyword>
<evidence type="ECO:0000256" key="11">
    <source>
        <dbReference type="PIRSR" id="PIRSR612734-1"/>
    </source>
</evidence>
<dbReference type="GO" id="GO:0005829">
    <property type="term" value="C:cytosol"/>
    <property type="evidence" value="ECO:0007669"/>
    <property type="project" value="TreeGrafter"/>
</dbReference>
<organism evidence="15 16">
    <name type="scientific">Aspergillus ruber (strain CBS 135680)</name>
    <dbReference type="NCBI Taxonomy" id="1388766"/>
    <lineage>
        <taxon>Eukaryota</taxon>
        <taxon>Fungi</taxon>
        <taxon>Dikarya</taxon>
        <taxon>Ascomycota</taxon>
        <taxon>Pezizomycotina</taxon>
        <taxon>Eurotiomycetes</taxon>
        <taxon>Eurotiomycetidae</taxon>
        <taxon>Eurotiales</taxon>
        <taxon>Aspergillaceae</taxon>
        <taxon>Aspergillus</taxon>
        <taxon>Aspergillus subgen. Aspergillus</taxon>
    </lineage>
</organism>
<evidence type="ECO:0000313" key="15">
    <source>
        <dbReference type="EMBL" id="EYE94126.1"/>
    </source>
</evidence>
<dbReference type="GO" id="GO:0004371">
    <property type="term" value="F:glycerone kinase activity"/>
    <property type="evidence" value="ECO:0007669"/>
    <property type="project" value="UniProtKB-EC"/>
</dbReference>
<evidence type="ECO:0000259" key="14">
    <source>
        <dbReference type="PROSITE" id="PS51481"/>
    </source>
</evidence>
<sequence length="590" mass="62730">MQTKHFFSDPSHLVQTALHSLTVTNPSLAFDPEHKIIFRRPNPQAKRKVAIVSGGGSGHEPAFAGLVGKGLLDASIAGTIFASPSAEQIRKGVMDYIDNEEGVLIIPMNYTGDVLNFGMATEKARAAGIQTEFFAVNDDAGVGKKKGGKVGRRGIAGGILILKIVGALAEEGGSLKQVFDLAQLANENLASVGASLEHVHIPGRPIPEDTVPHDEIEVGMGIHNEPGSHRTKASLPELVKTMLFQILDHNDPDRAFITHNAGDEFVLLINNLGGLSTLELSGITDEVHSQLDNDYQIRPCRVLQGTFLTSLNGLGFSVSLLKVVDTGLGNGKGMLDLLDADAQAVGWSAPIKRETWNQRAGSHVEIKKTKLAEEQPSNVKLDPSIIKRVLGSGLKSVIAAEPDVTRYDSIVGDGDCGVGLKRGAEAVLAFLNDPKANIKDDAVTAVNRIVTIVENTMDGTSGAIYAIFLNALAHGLRAQDKGTATPATAQVWAEALKYSREALAKYTPAQPGDRTMIDALVPFCERLTETKDLGKAAKAAEDGSEATKYMHASLGRAVYVGGEEEWVGKIPDPGAYGLSEFFKGLAATVV</sequence>
<keyword evidence="16" id="KW-1185">Reference proteome</keyword>
<dbReference type="InterPro" id="IPR012734">
    <property type="entry name" value="DhaK_ATP"/>
</dbReference>
<dbReference type="NCBIfam" id="TIGR02361">
    <property type="entry name" value="dak_ATP"/>
    <property type="match status" value="1"/>
</dbReference>
<evidence type="ECO:0000313" key="16">
    <source>
        <dbReference type="Proteomes" id="UP000019804"/>
    </source>
</evidence>
<dbReference type="InterPro" id="IPR004007">
    <property type="entry name" value="DhaL_dom"/>
</dbReference>
<keyword evidence="4" id="KW-0808">Transferase</keyword>
<dbReference type="Proteomes" id="UP000019804">
    <property type="component" value="Unassembled WGS sequence"/>
</dbReference>
<dbReference type="PROSITE" id="PS51481">
    <property type="entry name" value="DHAK"/>
    <property type="match status" value="1"/>
</dbReference>
<dbReference type="Gene3D" id="3.40.50.10440">
    <property type="entry name" value="Dihydroxyacetone kinase, domain 1"/>
    <property type="match status" value="1"/>
</dbReference>
<evidence type="ECO:0000256" key="8">
    <source>
        <dbReference type="ARBA" id="ARBA00022840"/>
    </source>
</evidence>
<dbReference type="PANTHER" id="PTHR28629:SF14">
    <property type="entry name" value="DIHYDROXYACETONE KINASE 1"/>
    <property type="match status" value="1"/>
</dbReference>
<keyword evidence="8" id="KW-0067">ATP-binding</keyword>
<comment type="catalytic activity">
    <reaction evidence="10">
        <text>dihydroxyacetone + ATP = dihydroxyacetone phosphate + ADP + H(+)</text>
        <dbReference type="Rhea" id="RHEA:15773"/>
        <dbReference type="ChEBI" id="CHEBI:15378"/>
        <dbReference type="ChEBI" id="CHEBI:16016"/>
        <dbReference type="ChEBI" id="CHEBI:30616"/>
        <dbReference type="ChEBI" id="CHEBI:57642"/>
        <dbReference type="ChEBI" id="CHEBI:456216"/>
        <dbReference type="EC" id="2.7.1.29"/>
    </reaction>
</comment>
<feature type="active site" description="Tele-hemiaminal-histidine intermediate" evidence="11">
    <location>
        <position position="223"/>
    </location>
</feature>
<dbReference type="HOGENOM" id="CLU_017054_6_0_1"/>
<dbReference type="FunFam" id="3.30.1180.20:FF:000001">
    <property type="entry name" value="Dihydroxyacetone kinase 1"/>
    <property type="match status" value="1"/>
</dbReference>
<dbReference type="FunFam" id="3.40.50.10440:FF:000002">
    <property type="entry name" value="Dihydroxyacetone kinase"/>
    <property type="match status" value="1"/>
</dbReference>
<feature type="binding site" evidence="12">
    <location>
        <begin position="56"/>
        <end position="59"/>
    </location>
    <ligand>
        <name>substrate</name>
    </ligand>
</feature>
<evidence type="ECO:0000256" key="7">
    <source>
        <dbReference type="ARBA" id="ARBA00022798"/>
    </source>
</evidence>
<comment type="pathway">
    <text evidence="2">Polyol metabolism; glycerol fermentation; glycerone phosphate from glycerol (oxidative route): step 2/2.</text>
</comment>
<evidence type="ECO:0000256" key="2">
    <source>
        <dbReference type="ARBA" id="ARBA00004778"/>
    </source>
</evidence>